<proteinExistence type="inferred from homology"/>
<dbReference type="STRING" id="1612149.SAMN05216324_12921"/>
<feature type="short sequence motif" description="DGA/G" evidence="3">
    <location>
        <begin position="193"/>
        <end position="195"/>
    </location>
</feature>
<evidence type="ECO:0000256" key="1">
    <source>
        <dbReference type="ARBA" id="ARBA00010240"/>
    </source>
</evidence>
<evidence type="ECO:0000256" key="3">
    <source>
        <dbReference type="PROSITE-ProRule" id="PRU01161"/>
    </source>
</evidence>
<keyword evidence="2 3" id="KW-0443">Lipid metabolism</keyword>
<feature type="active site" description="Nucleophile" evidence="3">
    <location>
        <position position="49"/>
    </location>
</feature>
<dbReference type="PANTHER" id="PTHR32176:SF92">
    <property type="entry name" value="XYLOSE ISOMERASE"/>
    <property type="match status" value="1"/>
</dbReference>
<name>A0A1K2IYN3_9FLAO</name>
<protein>
    <submittedName>
        <fullName evidence="5">Patatin-like phospholipase/acyl hydrolase</fullName>
    </submittedName>
</protein>
<dbReference type="GO" id="GO:0047372">
    <property type="term" value="F:monoacylglycerol lipase activity"/>
    <property type="evidence" value="ECO:0007669"/>
    <property type="project" value="TreeGrafter"/>
</dbReference>
<accession>A0A1K2IYN3</accession>
<dbReference type="GO" id="GO:0016042">
    <property type="term" value="P:lipid catabolic process"/>
    <property type="evidence" value="ECO:0007669"/>
    <property type="project" value="UniProtKB-UniRule"/>
</dbReference>
<evidence type="ECO:0000313" key="5">
    <source>
        <dbReference type="EMBL" id="SFZ96899.1"/>
    </source>
</evidence>
<dbReference type="PANTHER" id="PTHR32176">
    <property type="entry name" value="XYLOSE ISOMERASE"/>
    <property type="match status" value="1"/>
</dbReference>
<dbReference type="InterPro" id="IPR016035">
    <property type="entry name" value="Acyl_Trfase/lysoPLipase"/>
</dbReference>
<dbReference type="AlphaFoldDB" id="A0A1K2IYN3"/>
<dbReference type="SUPFAM" id="SSF52151">
    <property type="entry name" value="FabD/lysophospholipase-like"/>
    <property type="match status" value="1"/>
</dbReference>
<feature type="active site" description="Proton acceptor" evidence="3">
    <location>
        <position position="193"/>
    </location>
</feature>
<comment type="similarity">
    <text evidence="1">Belongs to the patatin family.</text>
</comment>
<dbReference type="EMBL" id="FPKW01000029">
    <property type="protein sequence ID" value="SFZ96899.1"/>
    <property type="molecule type" value="Genomic_DNA"/>
</dbReference>
<dbReference type="Proteomes" id="UP000182034">
    <property type="component" value="Unassembled WGS sequence"/>
</dbReference>
<evidence type="ECO:0000256" key="2">
    <source>
        <dbReference type="ARBA" id="ARBA00023098"/>
    </source>
</evidence>
<feature type="short sequence motif" description="GXSXG" evidence="3">
    <location>
        <begin position="47"/>
        <end position="51"/>
    </location>
</feature>
<feature type="short sequence motif" description="GXGXXG" evidence="3">
    <location>
        <begin position="15"/>
        <end position="20"/>
    </location>
</feature>
<feature type="domain" description="PNPLA" evidence="4">
    <location>
        <begin position="11"/>
        <end position="206"/>
    </location>
</feature>
<keyword evidence="6" id="KW-1185">Reference proteome</keyword>
<evidence type="ECO:0000259" key="4">
    <source>
        <dbReference type="PROSITE" id="PS51635"/>
    </source>
</evidence>
<dbReference type="InterPro" id="IPR002641">
    <property type="entry name" value="PNPLA_dom"/>
</dbReference>
<reference evidence="6" key="1">
    <citation type="submission" date="2016-10" db="EMBL/GenBank/DDBJ databases">
        <authorList>
            <person name="Varghese N."/>
            <person name="Submissions S."/>
        </authorList>
    </citation>
    <scope>NUCLEOTIDE SEQUENCE [LARGE SCALE GENOMIC DNA]</scope>
    <source>
        <strain evidence="6">SUR2</strain>
    </source>
</reference>
<dbReference type="GO" id="GO:0004620">
    <property type="term" value="F:phospholipase activity"/>
    <property type="evidence" value="ECO:0007669"/>
    <property type="project" value="TreeGrafter"/>
</dbReference>
<dbReference type="NCBIfam" id="NF041079">
    <property type="entry name" value="CBASS_lipase"/>
    <property type="match status" value="1"/>
</dbReference>
<keyword evidence="3" id="KW-0442">Lipid degradation</keyword>
<dbReference type="OrthoDB" id="9807112at2"/>
<keyword evidence="3 5" id="KW-0378">Hydrolase</keyword>
<dbReference type="CDD" id="cd07199">
    <property type="entry name" value="Pat17_PNPLA8_PNPLA9_like"/>
    <property type="match status" value="1"/>
</dbReference>
<dbReference type="Pfam" id="PF01734">
    <property type="entry name" value="Patatin"/>
    <property type="match status" value="1"/>
</dbReference>
<sequence>MDKNKKTFKILSIDGGGIKGLYSSSILKRLEAKFKCLTSDHFDMICGTSTGGLIALALASKIPAEEICKFYEEKGELIFPKHPIRNIPFIGKIDTGFLKQIAKGGKYKQEGLKKSLIEIFGDRKIGDSNNLLCIPSYSVTEAKPKVFKYDHLEGDLSRDNGALMSDIALATSAAPTYFPMAELQYYNNEQFIDGGVWANNPTLVGLLEALNNFVGTDKSYDKISVLSLSSLSITGGNPVGLKNERSFKDWGSDLFETSMNGQSYFTDFFLKKITEISDINIDYIRIPSVSISKDQESLIQLDVANKEAYDLMKIKAEEQSLVYEKDEKIKELFTTKKTYIINHG</sequence>
<organism evidence="5 6">
    <name type="scientific">Chryseobacterium limigenitum</name>
    <dbReference type="NCBI Taxonomy" id="1612149"/>
    <lineage>
        <taxon>Bacteria</taxon>
        <taxon>Pseudomonadati</taxon>
        <taxon>Bacteroidota</taxon>
        <taxon>Flavobacteriia</taxon>
        <taxon>Flavobacteriales</taxon>
        <taxon>Weeksellaceae</taxon>
        <taxon>Chryseobacterium group</taxon>
        <taxon>Chryseobacterium</taxon>
    </lineage>
</organism>
<dbReference type="Gene3D" id="3.40.1090.10">
    <property type="entry name" value="Cytosolic phospholipase A2 catalytic domain"/>
    <property type="match status" value="1"/>
</dbReference>
<dbReference type="RefSeq" id="WP_072412770.1">
    <property type="nucleotide sequence ID" value="NZ_FPKW01000029.1"/>
</dbReference>
<evidence type="ECO:0000313" key="6">
    <source>
        <dbReference type="Proteomes" id="UP000182034"/>
    </source>
</evidence>
<dbReference type="PROSITE" id="PS51635">
    <property type="entry name" value="PNPLA"/>
    <property type="match status" value="1"/>
</dbReference>
<gene>
    <name evidence="5" type="ORF">SAMN05216324_12921</name>
</gene>